<name>A0A443IDU6_9GAMM</name>
<dbReference type="EC" id="2.1.1.197" evidence="3 8"/>
<evidence type="ECO:0000256" key="3">
    <source>
        <dbReference type="ARBA" id="ARBA00012327"/>
    </source>
</evidence>
<dbReference type="PANTHER" id="PTHR43591:SF24">
    <property type="entry name" value="2-METHOXY-6-POLYPRENYL-1,4-BENZOQUINOL METHYLASE, MITOCHONDRIAL"/>
    <property type="match status" value="1"/>
</dbReference>
<dbReference type="PANTHER" id="PTHR43591">
    <property type="entry name" value="METHYLTRANSFERASE"/>
    <property type="match status" value="1"/>
</dbReference>
<evidence type="ECO:0000313" key="11">
    <source>
        <dbReference type="Proteomes" id="UP000288794"/>
    </source>
</evidence>
<evidence type="ECO:0000256" key="6">
    <source>
        <dbReference type="ARBA" id="ARBA00022691"/>
    </source>
</evidence>
<evidence type="ECO:0000256" key="8">
    <source>
        <dbReference type="HAMAP-Rule" id="MF_00835"/>
    </source>
</evidence>
<keyword evidence="6 8" id="KW-0949">S-adenosyl-L-methionine</keyword>
<dbReference type="Gene3D" id="3.40.50.150">
    <property type="entry name" value="Vaccinia Virus protein VP39"/>
    <property type="match status" value="1"/>
</dbReference>
<dbReference type="RefSeq" id="WP_128177910.1">
    <property type="nucleotide sequence ID" value="NZ_CP071409.1"/>
</dbReference>
<dbReference type="GO" id="GO:0008757">
    <property type="term" value="F:S-adenosylmethionine-dependent methyltransferase activity"/>
    <property type="evidence" value="ECO:0007669"/>
    <property type="project" value="InterPro"/>
</dbReference>
<accession>A0A443IDU6</accession>
<keyword evidence="11" id="KW-1185">Reference proteome</keyword>
<gene>
    <name evidence="8" type="primary">bioC</name>
    <name evidence="10" type="ORF">ED28_11075</name>
</gene>
<dbReference type="CDD" id="cd02440">
    <property type="entry name" value="AdoMet_MTases"/>
    <property type="match status" value="1"/>
</dbReference>
<evidence type="ECO:0000256" key="1">
    <source>
        <dbReference type="ARBA" id="ARBA00000852"/>
    </source>
</evidence>
<evidence type="ECO:0000256" key="7">
    <source>
        <dbReference type="ARBA" id="ARBA00022756"/>
    </source>
</evidence>
<evidence type="ECO:0000256" key="2">
    <source>
        <dbReference type="ARBA" id="ARBA00004746"/>
    </source>
</evidence>
<dbReference type="EMBL" id="JMEE01000031">
    <property type="protein sequence ID" value="RWR02165.1"/>
    <property type="molecule type" value="Genomic_DNA"/>
</dbReference>
<reference evidence="10 11" key="1">
    <citation type="submission" date="2014-04" db="EMBL/GenBank/DDBJ databases">
        <title>Draft genome sequence of Pantoea beijingensis strain LMG 27579, an emerging pathogen to Pleurotus eryngii with potential industrial application.</title>
        <authorList>
            <person name="Xu F."/>
            <person name="Liu Y."/>
            <person name="Wang S."/>
            <person name="Yin Y."/>
            <person name="Ma Y."/>
            <person name="Zhao S."/>
            <person name="Rong C."/>
        </authorList>
    </citation>
    <scope>NUCLEOTIDE SEQUENCE [LARGE SCALE GENOMIC DNA]</scope>
    <source>
        <strain evidence="10 11">LMG 27579</strain>
    </source>
</reference>
<dbReference type="GO" id="GO:0009102">
    <property type="term" value="P:biotin biosynthetic process"/>
    <property type="evidence" value="ECO:0007669"/>
    <property type="project" value="UniProtKB-UniRule"/>
</dbReference>
<evidence type="ECO:0000256" key="4">
    <source>
        <dbReference type="ARBA" id="ARBA00022603"/>
    </source>
</evidence>
<comment type="pathway">
    <text evidence="2 8">Cofactor biosynthesis; biotin biosynthesis.</text>
</comment>
<keyword evidence="5 8" id="KW-0808">Transferase</keyword>
<evidence type="ECO:0000259" key="9">
    <source>
        <dbReference type="Pfam" id="PF08241"/>
    </source>
</evidence>
<dbReference type="NCBIfam" id="TIGR02072">
    <property type="entry name" value="BioC"/>
    <property type="match status" value="1"/>
</dbReference>
<protein>
    <recommendedName>
        <fullName evidence="3 8">Malonyl-[acyl-carrier protein] O-methyltransferase</fullName>
        <shortName evidence="8">Malonyl-ACP O-methyltransferase</shortName>
        <ecNumber evidence="3 8">2.1.1.197</ecNumber>
    </recommendedName>
    <alternativeName>
        <fullName evidence="8">Biotin synthesis protein BioC</fullName>
    </alternativeName>
</protein>
<dbReference type="GO" id="GO:0010340">
    <property type="term" value="F:carboxyl-O-methyltransferase activity"/>
    <property type="evidence" value="ECO:0007669"/>
    <property type="project" value="UniProtKB-UniRule"/>
</dbReference>
<dbReference type="Proteomes" id="UP000288794">
    <property type="component" value="Unassembled WGS sequence"/>
</dbReference>
<organism evidence="10 11">
    <name type="scientific">[Pantoea] beijingensis</name>
    <dbReference type="NCBI Taxonomy" id="1324864"/>
    <lineage>
        <taxon>Bacteria</taxon>
        <taxon>Pseudomonadati</taxon>
        <taxon>Pseudomonadota</taxon>
        <taxon>Gammaproteobacteria</taxon>
        <taxon>Enterobacterales</taxon>
        <taxon>Erwiniaceae</taxon>
        <taxon>Erwinia</taxon>
    </lineage>
</organism>
<dbReference type="GO" id="GO:0032259">
    <property type="term" value="P:methylation"/>
    <property type="evidence" value="ECO:0007669"/>
    <property type="project" value="UniProtKB-KW"/>
</dbReference>
<dbReference type="UniPathway" id="UPA00078"/>
<proteinExistence type="inferred from homology"/>
<comment type="catalytic activity">
    <reaction evidence="1 8">
        <text>malonyl-[ACP] + S-adenosyl-L-methionine = malonyl-[ACP] methyl ester + S-adenosyl-L-homocysteine</text>
        <dbReference type="Rhea" id="RHEA:17105"/>
        <dbReference type="Rhea" id="RHEA-COMP:9623"/>
        <dbReference type="Rhea" id="RHEA-COMP:9954"/>
        <dbReference type="ChEBI" id="CHEBI:57856"/>
        <dbReference type="ChEBI" id="CHEBI:59789"/>
        <dbReference type="ChEBI" id="CHEBI:78449"/>
        <dbReference type="ChEBI" id="CHEBI:78845"/>
        <dbReference type="EC" id="2.1.1.197"/>
    </reaction>
</comment>
<dbReference type="SUPFAM" id="SSF53335">
    <property type="entry name" value="S-adenosyl-L-methionine-dependent methyltransferases"/>
    <property type="match status" value="1"/>
</dbReference>
<keyword evidence="4 8" id="KW-0489">Methyltransferase</keyword>
<dbReference type="Pfam" id="PF08241">
    <property type="entry name" value="Methyltransf_11"/>
    <property type="match status" value="1"/>
</dbReference>
<evidence type="ECO:0000256" key="5">
    <source>
        <dbReference type="ARBA" id="ARBA00022679"/>
    </source>
</evidence>
<dbReference type="InterPro" id="IPR011814">
    <property type="entry name" value="BioC"/>
</dbReference>
<evidence type="ECO:0000313" key="10">
    <source>
        <dbReference type="EMBL" id="RWR02165.1"/>
    </source>
</evidence>
<sequence>MPQKVNKAAVARAFGRAAQTYNHHANLQRRCGDHLMSLVSLAGEQTILDAGCGTGWFSQRWTEQGHDVTALDISAEMLMQAQTRHVANCYLLGDIDALPLPDNSVDLCWSNLAIQWCDDLQHALNELCRVTRSGGKVLFSTLSAHSLQEVSDAWLQVDGNPHVNSFLSMAQITDACADKQVKLTQQTLTLHYPDVLSAMRALKGIGATHLHQGRGRGLMTRWRLQQLEKAWSRDEHGYRLSYHLVFGVISL</sequence>
<dbReference type="InterPro" id="IPR029063">
    <property type="entry name" value="SAM-dependent_MTases_sf"/>
</dbReference>
<dbReference type="HAMAP" id="MF_00835">
    <property type="entry name" value="BioC"/>
    <property type="match status" value="1"/>
</dbReference>
<keyword evidence="7 8" id="KW-0093">Biotin biosynthesis</keyword>
<dbReference type="InterPro" id="IPR013216">
    <property type="entry name" value="Methyltransf_11"/>
</dbReference>
<comment type="similarity">
    <text evidence="8">Belongs to the methyltransferase superfamily.</text>
</comment>
<comment type="caution">
    <text evidence="10">The sequence shown here is derived from an EMBL/GenBank/DDBJ whole genome shotgun (WGS) entry which is preliminary data.</text>
</comment>
<dbReference type="GO" id="GO:0102130">
    <property type="term" value="F:malonyl-CoA methyltransferase activity"/>
    <property type="evidence" value="ECO:0007669"/>
    <property type="project" value="UniProtKB-EC"/>
</dbReference>
<dbReference type="AlphaFoldDB" id="A0A443IDU6"/>
<feature type="domain" description="Methyltransferase type 11" evidence="9">
    <location>
        <begin position="48"/>
        <end position="139"/>
    </location>
</feature>
<comment type="function">
    <text evidence="8">Converts the free carboxyl group of a malonyl-thioester to its methyl ester by transfer of a methyl group from S-adenosyl-L-methionine (SAM). It allows to synthesize pimeloyl-ACP via the fatty acid synthetic pathway.</text>
</comment>